<keyword evidence="2" id="KW-0472">Membrane</keyword>
<dbReference type="Proteomes" id="UP001500804">
    <property type="component" value="Unassembled WGS sequence"/>
</dbReference>
<proteinExistence type="predicted"/>
<reference evidence="4" key="1">
    <citation type="journal article" date="2019" name="Int. J. Syst. Evol. Microbiol.">
        <title>The Global Catalogue of Microorganisms (GCM) 10K type strain sequencing project: providing services to taxonomists for standard genome sequencing and annotation.</title>
        <authorList>
            <consortium name="The Broad Institute Genomics Platform"/>
            <consortium name="The Broad Institute Genome Sequencing Center for Infectious Disease"/>
            <person name="Wu L."/>
            <person name="Ma J."/>
        </authorList>
    </citation>
    <scope>NUCLEOTIDE SEQUENCE [LARGE SCALE GENOMIC DNA]</scope>
    <source>
        <strain evidence="4">JCM 18302</strain>
    </source>
</reference>
<accession>A0ABP9NA13</accession>
<feature type="region of interest" description="Disordered" evidence="1">
    <location>
        <begin position="1"/>
        <end position="22"/>
    </location>
</feature>
<evidence type="ECO:0008006" key="5">
    <source>
        <dbReference type="Google" id="ProtNLM"/>
    </source>
</evidence>
<keyword evidence="4" id="KW-1185">Reference proteome</keyword>
<dbReference type="PANTHER" id="PTHR38441">
    <property type="entry name" value="INTEGRAL MEMBRANE PROTEIN-RELATED"/>
    <property type="match status" value="1"/>
</dbReference>
<keyword evidence="2" id="KW-0812">Transmembrane</keyword>
<dbReference type="RefSeq" id="WP_345603355.1">
    <property type="nucleotide sequence ID" value="NZ_BAABJO010000003.1"/>
</dbReference>
<dbReference type="EMBL" id="BAABJO010000003">
    <property type="protein sequence ID" value="GAA5112951.1"/>
    <property type="molecule type" value="Genomic_DNA"/>
</dbReference>
<dbReference type="Pfam" id="PF04341">
    <property type="entry name" value="DUF485"/>
    <property type="match status" value="1"/>
</dbReference>
<evidence type="ECO:0000313" key="3">
    <source>
        <dbReference type="EMBL" id="GAA5112951.1"/>
    </source>
</evidence>
<comment type="caution">
    <text evidence="3">The sequence shown here is derived from an EMBL/GenBank/DDBJ whole genome shotgun (WGS) entry which is preliminary data.</text>
</comment>
<feature type="transmembrane region" description="Helical" evidence="2">
    <location>
        <begin position="71"/>
        <end position="95"/>
    </location>
</feature>
<keyword evidence="2" id="KW-1133">Transmembrane helix</keyword>
<feature type="transmembrane region" description="Helical" evidence="2">
    <location>
        <begin position="39"/>
        <end position="59"/>
    </location>
</feature>
<evidence type="ECO:0000313" key="4">
    <source>
        <dbReference type="Proteomes" id="UP001500804"/>
    </source>
</evidence>
<feature type="compositionally biased region" description="Basic and acidic residues" evidence="1">
    <location>
        <begin position="8"/>
        <end position="22"/>
    </location>
</feature>
<gene>
    <name evidence="3" type="ORF">GCM10023320_07840</name>
</gene>
<dbReference type="InterPro" id="IPR007436">
    <property type="entry name" value="DUF485"/>
</dbReference>
<evidence type="ECO:0000256" key="1">
    <source>
        <dbReference type="SAM" id="MobiDB-lite"/>
    </source>
</evidence>
<name>A0ABP9NA13_9PSEU</name>
<organism evidence="3 4">
    <name type="scientific">Pseudonocardia adelaidensis</name>
    <dbReference type="NCBI Taxonomy" id="648754"/>
    <lineage>
        <taxon>Bacteria</taxon>
        <taxon>Bacillati</taxon>
        <taxon>Actinomycetota</taxon>
        <taxon>Actinomycetes</taxon>
        <taxon>Pseudonocardiales</taxon>
        <taxon>Pseudonocardiaceae</taxon>
        <taxon>Pseudonocardia</taxon>
    </lineage>
</organism>
<evidence type="ECO:0000256" key="2">
    <source>
        <dbReference type="SAM" id="Phobius"/>
    </source>
</evidence>
<sequence>MTHPSGQVDHHDPAGTSDHVRDVHASPEFTELRRRSRTFTFAVGAFVLAWFLLLLWAVGFQPDLMATDLGGHITVGLLFAWSQVITTLAVAALFVRHTRTNRALVETLRARLDEGAGR</sequence>
<dbReference type="PANTHER" id="PTHR38441:SF1">
    <property type="entry name" value="MEMBRANE PROTEIN"/>
    <property type="match status" value="1"/>
</dbReference>
<protein>
    <recommendedName>
        <fullName evidence="5">Solute:sodium symporter small subunit</fullName>
    </recommendedName>
</protein>